<comment type="caution">
    <text evidence="1">The sequence shown here is derived from an EMBL/GenBank/DDBJ whole genome shotgun (WGS) entry which is preliminary data.</text>
</comment>
<gene>
    <name evidence="1" type="ORF">PORY_002434</name>
</gene>
<dbReference type="EMBL" id="JABTEG010000010">
    <property type="protein sequence ID" value="KAG4304253.1"/>
    <property type="molecule type" value="Genomic_DNA"/>
</dbReference>
<keyword evidence="2" id="KW-1185">Reference proteome</keyword>
<accession>A0ACB7CBF3</accession>
<organism evidence="1 2">
    <name type="scientific">Pneumocystis oryctolagi</name>
    <dbReference type="NCBI Taxonomy" id="42067"/>
    <lineage>
        <taxon>Eukaryota</taxon>
        <taxon>Fungi</taxon>
        <taxon>Dikarya</taxon>
        <taxon>Ascomycota</taxon>
        <taxon>Taphrinomycotina</taxon>
        <taxon>Pneumocystomycetes</taxon>
        <taxon>Pneumocystaceae</taxon>
        <taxon>Pneumocystis</taxon>
    </lineage>
</organism>
<name>A0ACB7CBF3_9ASCO</name>
<sequence>MKDTFIFLRRSSEHFHHDHDVCDIKNDYYGNMKLRISSIFVIMVFSSLGVFFPLIVAKVKCLRISQLVCYFIKFFGMGIIIGTAFVHLLQPAFLELGSPCLSGIWKTYNFAPILAAVGMFSIFLLELFSLRHIYSESIMKSIDTASAAHTHISLSNDNEDSSGVHKYLSCNIRNGLEKQNLIKKYMVKKNIVTFFILELGIIFHSIVIGFTLAVTENKEFITLYIVISFHQMFEGLGLGARLFDITNYSNLTCNLFFAFVYSIVTSVSIAIGLSVRTIHNSKPSTIIVISGIFNSLSSGILLYTGLVELLAEDFIVNSEIRDGFAAMAIIGIWA</sequence>
<proteinExistence type="predicted"/>
<reference evidence="1 2" key="1">
    <citation type="journal article" date="2021" name="Commun. Biol.">
        <title>Genomic insights into the host specific adaptation of the Pneumocystis genus.</title>
        <authorList>
            <person name="Cisse O.H."/>
            <person name="Ma L."/>
            <person name="Dekker J.P."/>
            <person name="Khil P.P."/>
            <person name="Youn J.-H."/>
            <person name="Brenchley J.M."/>
            <person name="Blair R."/>
            <person name="Pahar B."/>
            <person name="Chabe M."/>
            <person name="Van Rompay K.K.A."/>
            <person name="Keesler R."/>
            <person name="Sukura A."/>
            <person name="Hirsch V."/>
            <person name="Kutty G."/>
            <person name="Liu Y."/>
            <person name="Peng L."/>
            <person name="Chen J."/>
            <person name="Song J."/>
            <person name="Weissenbacher-Lang C."/>
            <person name="Xu J."/>
            <person name="Upham N.S."/>
            <person name="Stajich J.E."/>
            <person name="Cuomo C.A."/>
            <person name="Cushion M.T."/>
            <person name="Kovacs J.A."/>
        </authorList>
    </citation>
    <scope>NUCLEOTIDE SEQUENCE [LARGE SCALE GENOMIC DNA]</scope>
    <source>
        <strain evidence="1 2">RABM</strain>
    </source>
</reference>
<evidence type="ECO:0000313" key="2">
    <source>
        <dbReference type="Proteomes" id="UP000768646"/>
    </source>
</evidence>
<dbReference type="Proteomes" id="UP000768646">
    <property type="component" value="Unassembled WGS sequence"/>
</dbReference>
<protein>
    <submittedName>
        <fullName evidence="1">Uncharacterized protein</fullName>
    </submittedName>
</protein>
<evidence type="ECO:0000313" key="1">
    <source>
        <dbReference type="EMBL" id="KAG4304253.1"/>
    </source>
</evidence>